<protein>
    <recommendedName>
        <fullName evidence="9 10">Ribonuclease Y</fullName>
        <shortName evidence="9">RNase Y</shortName>
        <ecNumber evidence="9 10">3.1.-.-</ecNumber>
    </recommendedName>
</protein>
<dbReference type="AlphaFoldDB" id="H5SIG8"/>
<gene>
    <name evidence="9" type="primary">rny</name>
    <name evidence="13" type="ORF">HGMM_F32H02C27</name>
</gene>
<dbReference type="SUPFAM" id="SSF109604">
    <property type="entry name" value="HD-domain/PDEase-like"/>
    <property type="match status" value="1"/>
</dbReference>
<dbReference type="InterPro" id="IPR006675">
    <property type="entry name" value="HDIG_dom"/>
</dbReference>
<dbReference type="Pfam" id="PF01966">
    <property type="entry name" value="HD"/>
    <property type="match status" value="1"/>
</dbReference>
<accession>H5SIG8</accession>
<dbReference type="InterPro" id="IPR036612">
    <property type="entry name" value="KH_dom_type_1_sf"/>
</dbReference>
<dbReference type="GO" id="GO:0005886">
    <property type="term" value="C:plasma membrane"/>
    <property type="evidence" value="ECO:0007669"/>
    <property type="project" value="UniProtKB-UniRule"/>
</dbReference>
<dbReference type="GO" id="GO:0006402">
    <property type="term" value="P:mRNA catabolic process"/>
    <property type="evidence" value="ECO:0007669"/>
    <property type="project" value="UniProtKB-UniRule"/>
</dbReference>
<keyword evidence="7" id="KW-1133">Transmembrane helix</keyword>
<evidence type="ECO:0000259" key="12">
    <source>
        <dbReference type="PROSITE" id="PS51831"/>
    </source>
</evidence>
<keyword evidence="11" id="KW-0175">Coiled coil</keyword>
<keyword evidence="5 9" id="KW-0378">Hydrolase</keyword>
<dbReference type="PROSITE" id="PS50084">
    <property type="entry name" value="KH_TYPE_1"/>
    <property type="match status" value="1"/>
</dbReference>
<keyword evidence="2" id="KW-0812">Transmembrane</keyword>
<dbReference type="NCBIfam" id="TIGR03319">
    <property type="entry name" value="RNase_Y"/>
    <property type="match status" value="1"/>
</dbReference>
<comment type="function">
    <text evidence="9">Endoribonuclease that initiates mRNA decay.</text>
</comment>
<dbReference type="PANTHER" id="PTHR12826:SF15">
    <property type="entry name" value="RIBONUCLEASE Y"/>
    <property type="match status" value="1"/>
</dbReference>
<dbReference type="InterPro" id="IPR017705">
    <property type="entry name" value="Ribonuclease_Y"/>
</dbReference>
<dbReference type="InterPro" id="IPR006674">
    <property type="entry name" value="HD_domain"/>
</dbReference>
<dbReference type="Gene3D" id="3.30.1370.10">
    <property type="entry name" value="K Homology domain, type 1"/>
    <property type="match status" value="1"/>
</dbReference>
<sequence length="559" mass="63619">MTTLVAILAGFLIGGGAGYGAFYVLTRKHRNRLKKQEEEQQQRLSAIEQEAQERAKRLEQKAYQRLQEASRKLQQAEREAERRIREKLTQEIAEAQNRSKQILQEAQARLADAEERQKQLIALEESLNRRQDQLQSQLAALQKDFERLEAQKEKQEQRLREILLREESLAEKEKQLQARLEELAGMSREEALQKLMETLQEEAERRAHTHIQQILEEAERRALEESQRIIAITLSRVGVEQSVQHSITTFPLDSDEHKGRIIGREGRNIRTLESLTGVEIVVDDTPGTIVISCYDPIRREIASRTLQRLLADGRVHPARIEEVVKKVEQEIEHEIREAGQKTLMALDIRGVAPEVRDLVGKMKFRFSFGQNLLHHSKEVARLAAILAAELGLPPEKVRLAKRAALFHDIGKVSEENPELPHALLGMEILRRNKEHPDVLNAVGAHHDEIPMETIIAPIVQLADAISGARPGARRETVEKYIQRIQELEAIPKKFAGVSQAYAIQAGRELRILVESDKVSDADADKIAQAVAEQIQSTMQYPGQIKVTVIREKRSTAYAR</sequence>
<reference evidence="13" key="2">
    <citation type="journal article" date="2012" name="PLoS ONE">
        <title>A Deeply Branching Thermophilic Bacterium with an Ancient Acetyl-CoA Pathway Dominates a Subsurface Ecosystem.</title>
        <authorList>
            <person name="Takami H."/>
            <person name="Noguchi H."/>
            <person name="Takaki Y."/>
            <person name="Uchiyama I."/>
            <person name="Toyoda A."/>
            <person name="Nishi S."/>
            <person name="Chee G.-J."/>
            <person name="Arai W."/>
            <person name="Nunoura T."/>
            <person name="Itoh T."/>
            <person name="Hattori M."/>
            <person name="Takai K."/>
        </authorList>
    </citation>
    <scope>NUCLEOTIDE SEQUENCE</scope>
</reference>
<name>H5SIG8_9BACT</name>
<feature type="domain" description="HD" evidence="12">
    <location>
        <begin position="372"/>
        <end position="468"/>
    </location>
</feature>
<organism evidence="13">
    <name type="scientific">uncultured Bacteroidota bacterium</name>
    <dbReference type="NCBI Taxonomy" id="152509"/>
    <lineage>
        <taxon>Bacteria</taxon>
        <taxon>Pseudomonadati</taxon>
        <taxon>Bacteroidota</taxon>
        <taxon>environmental samples</taxon>
    </lineage>
</organism>
<dbReference type="GO" id="GO:0016787">
    <property type="term" value="F:hydrolase activity"/>
    <property type="evidence" value="ECO:0007669"/>
    <property type="project" value="UniProtKB-KW"/>
</dbReference>
<evidence type="ECO:0000256" key="8">
    <source>
        <dbReference type="ARBA" id="ARBA00023136"/>
    </source>
</evidence>
<dbReference type="InterPro" id="IPR003607">
    <property type="entry name" value="HD/PDEase_dom"/>
</dbReference>
<keyword evidence="3 9" id="KW-0540">Nuclease</keyword>
<dbReference type="SMART" id="SM00322">
    <property type="entry name" value="KH"/>
    <property type="match status" value="1"/>
</dbReference>
<dbReference type="Pfam" id="PF12072">
    <property type="entry name" value="RNase_Y_N"/>
    <property type="match status" value="1"/>
</dbReference>
<dbReference type="InterPro" id="IPR004088">
    <property type="entry name" value="KH_dom_type_1"/>
</dbReference>
<reference evidence="13" key="1">
    <citation type="journal article" date="2005" name="Environ. Microbiol.">
        <title>Genetic and functional properties of uncultivated thermophilic crenarchaeotes from a subsurface gold mine as revealed by analysis of genome fragments.</title>
        <authorList>
            <person name="Nunoura T."/>
            <person name="Hirayama H."/>
            <person name="Takami H."/>
            <person name="Oida H."/>
            <person name="Nishi S."/>
            <person name="Shimamura S."/>
            <person name="Suzuki Y."/>
            <person name="Inagaki F."/>
            <person name="Takai K."/>
            <person name="Nealson K.H."/>
            <person name="Horikoshi K."/>
        </authorList>
    </citation>
    <scope>NUCLEOTIDE SEQUENCE</scope>
</reference>
<dbReference type="InterPro" id="IPR004087">
    <property type="entry name" value="KH_dom"/>
</dbReference>
<dbReference type="PANTHER" id="PTHR12826">
    <property type="entry name" value="RIBONUCLEASE Y"/>
    <property type="match status" value="1"/>
</dbReference>
<keyword evidence="1" id="KW-1003">Cell membrane</keyword>
<dbReference type="Gene3D" id="1.10.3210.10">
    <property type="entry name" value="Hypothetical protein af1432"/>
    <property type="match status" value="1"/>
</dbReference>
<evidence type="ECO:0000256" key="9">
    <source>
        <dbReference type="HAMAP-Rule" id="MF_00335"/>
    </source>
</evidence>
<evidence type="ECO:0000256" key="1">
    <source>
        <dbReference type="ARBA" id="ARBA00022475"/>
    </source>
</evidence>
<feature type="coiled-coil region" evidence="11">
    <location>
        <begin position="30"/>
        <end position="189"/>
    </location>
</feature>
<proteinExistence type="inferred from homology"/>
<keyword evidence="4 9" id="KW-0255">Endonuclease</keyword>
<dbReference type="CDD" id="cd00077">
    <property type="entry name" value="HDc"/>
    <property type="match status" value="1"/>
</dbReference>
<keyword evidence="8" id="KW-0472">Membrane</keyword>
<evidence type="ECO:0000256" key="3">
    <source>
        <dbReference type="ARBA" id="ARBA00022722"/>
    </source>
</evidence>
<comment type="similarity">
    <text evidence="9">Belongs to the RNase Y family.</text>
</comment>
<dbReference type="GO" id="GO:0003723">
    <property type="term" value="F:RNA binding"/>
    <property type="evidence" value="ECO:0007669"/>
    <property type="project" value="UniProtKB-UniRule"/>
</dbReference>
<dbReference type="EC" id="3.1.-.-" evidence="9 10"/>
<dbReference type="SMART" id="SM00471">
    <property type="entry name" value="HDc"/>
    <property type="match status" value="1"/>
</dbReference>
<dbReference type="PROSITE" id="PS51831">
    <property type="entry name" value="HD"/>
    <property type="match status" value="1"/>
</dbReference>
<dbReference type="FunFam" id="1.10.3210.10:FF:000013">
    <property type="entry name" value="Ribonuclease Y"/>
    <property type="match status" value="1"/>
</dbReference>
<evidence type="ECO:0000256" key="11">
    <source>
        <dbReference type="SAM" id="Coils"/>
    </source>
</evidence>
<evidence type="ECO:0000256" key="7">
    <source>
        <dbReference type="ARBA" id="ARBA00022989"/>
    </source>
</evidence>
<evidence type="ECO:0000256" key="6">
    <source>
        <dbReference type="ARBA" id="ARBA00022884"/>
    </source>
</evidence>
<dbReference type="HAMAP" id="MF_00335">
    <property type="entry name" value="RNase_Y"/>
    <property type="match status" value="1"/>
</dbReference>
<evidence type="ECO:0000256" key="2">
    <source>
        <dbReference type="ARBA" id="ARBA00022692"/>
    </source>
</evidence>
<dbReference type="EMBL" id="AP011733">
    <property type="protein sequence ID" value="BAL55954.1"/>
    <property type="molecule type" value="Genomic_DNA"/>
</dbReference>
<dbReference type="InterPro" id="IPR022711">
    <property type="entry name" value="RNase_Y_N"/>
</dbReference>
<dbReference type="GO" id="GO:0004521">
    <property type="term" value="F:RNA endonuclease activity"/>
    <property type="evidence" value="ECO:0007669"/>
    <property type="project" value="UniProtKB-UniRule"/>
</dbReference>
<dbReference type="Pfam" id="PF00013">
    <property type="entry name" value="KH_1"/>
    <property type="match status" value="1"/>
</dbReference>
<dbReference type="SUPFAM" id="SSF54791">
    <property type="entry name" value="Eukaryotic type KH-domain (KH-domain type I)"/>
    <property type="match status" value="1"/>
</dbReference>
<keyword evidence="6 9" id="KW-0694">RNA-binding</keyword>
<evidence type="ECO:0000256" key="10">
    <source>
        <dbReference type="NCBIfam" id="TIGR03319"/>
    </source>
</evidence>
<dbReference type="NCBIfam" id="TIGR00277">
    <property type="entry name" value="HDIG"/>
    <property type="match status" value="1"/>
</dbReference>
<dbReference type="CDD" id="cd22431">
    <property type="entry name" value="KH-I_RNaseY"/>
    <property type="match status" value="1"/>
</dbReference>
<evidence type="ECO:0000313" key="13">
    <source>
        <dbReference type="EMBL" id="BAL55954.1"/>
    </source>
</evidence>
<evidence type="ECO:0000256" key="5">
    <source>
        <dbReference type="ARBA" id="ARBA00022801"/>
    </source>
</evidence>
<evidence type="ECO:0000256" key="4">
    <source>
        <dbReference type="ARBA" id="ARBA00022759"/>
    </source>
</evidence>